<dbReference type="PANTHER" id="PTHR10146:SF14">
    <property type="entry name" value="PYRIDOXAL PHOSPHATE HOMEOSTASIS PROTEIN"/>
    <property type="match status" value="1"/>
</dbReference>
<organism evidence="6 7">
    <name type="scientific">Algoriella xinjiangensis</name>
    <dbReference type="NCBI Taxonomy" id="684065"/>
    <lineage>
        <taxon>Bacteria</taxon>
        <taxon>Pseudomonadati</taxon>
        <taxon>Bacteroidota</taxon>
        <taxon>Flavobacteriia</taxon>
        <taxon>Flavobacteriales</taxon>
        <taxon>Weeksellaceae</taxon>
        <taxon>Algoriella</taxon>
    </lineage>
</organism>
<proteinExistence type="inferred from homology"/>
<dbReference type="InterPro" id="IPR029066">
    <property type="entry name" value="PLP-binding_barrel"/>
</dbReference>
<dbReference type="OrthoDB" id="9804072at2"/>
<comment type="similarity">
    <text evidence="2 4">Belongs to the pyridoxal phosphate-binding protein YggS/PROSC family.</text>
</comment>
<feature type="domain" description="Alanine racemase N-terminal" evidence="5">
    <location>
        <begin position="2"/>
        <end position="214"/>
    </location>
</feature>
<evidence type="ECO:0000256" key="3">
    <source>
        <dbReference type="PIRSR" id="PIRSR004848-1"/>
    </source>
</evidence>
<dbReference type="PANTHER" id="PTHR10146">
    <property type="entry name" value="PROLINE SYNTHETASE CO-TRANSCRIBED BACTERIAL HOMOLOG PROTEIN"/>
    <property type="match status" value="1"/>
</dbReference>
<evidence type="ECO:0000259" key="5">
    <source>
        <dbReference type="Pfam" id="PF01168"/>
    </source>
</evidence>
<dbReference type="RefSeq" id="WP_092908894.1">
    <property type="nucleotide sequence ID" value="NZ_FOUZ01000012.1"/>
</dbReference>
<dbReference type="EMBL" id="FOUZ01000012">
    <property type="protein sequence ID" value="SFN42589.1"/>
    <property type="molecule type" value="Genomic_DNA"/>
</dbReference>
<dbReference type="SUPFAM" id="SSF51419">
    <property type="entry name" value="PLP-binding barrel"/>
    <property type="match status" value="1"/>
</dbReference>
<accession>A0A1I4YY33</accession>
<evidence type="ECO:0000313" key="6">
    <source>
        <dbReference type="EMBL" id="SFN42589.1"/>
    </source>
</evidence>
<reference evidence="7" key="1">
    <citation type="submission" date="2016-10" db="EMBL/GenBank/DDBJ databases">
        <authorList>
            <person name="Varghese N."/>
            <person name="Submissions S."/>
        </authorList>
    </citation>
    <scope>NUCLEOTIDE SEQUENCE [LARGE SCALE GENOMIC DNA]</scope>
    <source>
        <strain evidence="7">XJ109</strain>
    </source>
</reference>
<evidence type="ECO:0000256" key="4">
    <source>
        <dbReference type="RuleBase" id="RU004514"/>
    </source>
</evidence>
<protein>
    <recommendedName>
        <fullName evidence="2">Pyridoxal phosphate homeostasis protein</fullName>
        <shortName evidence="2">PLP homeostasis protein</shortName>
    </recommendedName>
</protein>
<comment type="cofactor">
    <cofactor evidence="3">
        <name>pyridoxal 5'-phosphate</name>
        <dbReference type="ChEBI" id="CHEBI:597326"/>
    </cofactor>
</comment>
<dbReference type="Gene3D" id="3.20.20.10">
    <property type="entry name" value="Alanine racemase"/>
    <property type="match status" value="1"/>
</dbReference>
<dbReference type="CDD" id="cd00635">
    <property type="entry name" value="PLPDE_III_YBL036c_like"/>
    <property type="match status" value="1"/>
</dbReference>
<dbReference type="NCBIfam" id="TIGR00044">
    <property type="entry name" value="YggS family pyridoxal phosphate-dependent enzyme"/>
    <property type="match status" value="1"/>
</dbReference>
<dbReference type="FunFam" id="3.20.20.10:FF:000018">
    <property type="entry name" value="Pyridoxal phosphate homeostasis protein"/>
    <property type="match status" value="1"/>
</dbReference>
<evidence type="ECO:0000256" key="1">
    <source>
        <dbReference type="ARBA" id="ARBA00022898"/>
    </source>
</evidence>
<dbReference type="InterPro" id="IPR001608">
    <property type="entry name" value="Ala_racemase_N"/>
</dbReference>
<feature type="modified residue" description="N6-(pyridoxal phosphate)lysine" evidence="2 3">
    <location>
        <position position="25"/>
    </location>
</feature>
<evidence type="ECO:0000256" key="2">
    <source>
        <dbReference type="HAMAP-Rule" id="MF_02087"/>
    </source>
</evidence>
<sequence length="219" mass="25114">MSIQENLKVIQSRIPEHVTLVAVSKTKPAEDLQEAYDAGIRDFGENKIQEMCDKYEVLPKDIRWHMIGHVQTNKVKYMAPFVYLIHGVDSLKLLKEINKQAEKNNRVIDVLLQQFIADEETKFGLDEEEIRQIMTEEIQSLPNIRVVGLMGMATFTDNENQVRNEFKTLKSNFDLLKKNHSDVSILSMGMSGDYEMAIEEGSTMVRIGSSIFGNRNYPI</sequence>
<keyword evidence="7" id="KW-1185">Reference proteome</keyword>
<dbReference type="HAMAP" id="MF_02087">
    <property type="entry name" value="PLP_homeostasis"/>
    <property type="match status" value="1"/>
</dbReference>
<dbReference type="AlphaFoldDB" id="A0A1I4YY33"/>
<gene>
    <name evidence="6" type="ORF">SAMN05421738_11232</name>
</gene>
<dbReference type="PIRSF" id="PIRSF004848">
    <property type="entry name" value="YBL036c_PLPDEIII"/>
    <property type="match status" value="1"/>
</dbReference>
<keyword evidence="1 2" id="KW-0663">Pyridoxal phosphate</keyword>
<evidence type="ECO:0000313" key="7">
    <source>
        <dbReference type="Proteomes" id="UP000199149"/>
    </source>
</evidence>
<dbReference type="STRING" id="684065.SAMN05421738_11232"/>
<dbReference type="GO" id="GO:0030170">
    <property type="term" value="F:pyridoxal phosphate binding"/>
    <property type="evidence" value="ECO:0007669"/>
    <property type="project" value="UniProtKB-UniRule"/>
</dbReference>
<name>A0A1I4YY33_9FLAO</name>
<dbReference type="Pfam" id="PF01168">
    <property type="entry name" value="Ala_racemase_N"/>
    <property type="match status" value="1"/>
</dbReference>
<dbReference type="Proteomes" id="UP000199149">
    <property type="component" value="Unassembled WGS sequence"/>
</dbReference>
<comment type="function">
    <text evidence="2">Pyridoxal 5'-phosphate (PLP)-binding protein, which is involved in PLP homeostasis.</text>
</comment>
<dbReference type="InterPro" id="IPR011078">
    <property type="entry name" value="PyrdxlP_homeostasis"/>
</dbReference>